<dbReference type="EMBL" id="CAJVAF010000293">
    <property type="protein sequence ID" value="CAG7592897.1"/>
    <property type="molecule type" value="Genomic_DNA"/>
</dbReference>
<dbReference type="Pfam" id="PF01218">
    <property type="entry name" value="Coprogen_oxidas"/>
    <property type="match status" value="1"/>
</dbReference>
<evidence type="ECO:0000256" key="2">
    <source>
        <dbReference type="ARBA" id="ARBA00010644"/>
    </source>
</evidence>
<organism evidence="7 8">
    <name type="scientific">Hyalomma marginatum</name>
    <dbReference type="NCBI Taxonomy" id="34627"/>
    <lineage>
        <taxon>Eukaryota</taxon>
        <taxon>Metazoa</taxon>
        <taxon>Ecdysozoa</taxon>
        <taxon>Arthropoda</taxon>
        <taxon>Chelicerata</taxon>
        <taxon>Arachnida</taxon>
        <taxon>Acari</taxon>
        <taxon>Parasitiformes</taxon>
        <taxon>Ixodida</taxon>
        <taxon>Ixodoidea</taxon>
        <taxon>Ixodidae</taxon>
        <taxon>Hyalomminae</taxon>
        <taxon>Hyalomma</taxon>
    </lineage>
</organism>
<keyword evidence="5" id="KW-0560">Oxidoreductase</keyword>
<comment type="subunit">
    <text evidence="3">Homodimer.</text>
</comment>
<dbReference type="GO" id="GO:0006782">
    <property type="term" value="P:protoporphyrinogen IX biosynthetic process"/>
    <property type="evidence" value="ECO:0007669"/>
    <property type="project" value="TreeGrafter"/>
</dbReference>
<proteinExistence type="inferred from homology"/>
<dbReference type="InterPro" id="IPR036406">
    <property type="entry name" value="Coprogen_oxidase_aer_sf"/>
</dbReference>
<dbReference type="PRINTS" id="PR00073">
    <property type="entry name" value="COPRGNOXDASE"/>
</dbReference>
<dbReference type="AlphaFoldDB" id="A0A8S4C0J2"/>
<evidence type="ECO:0000313" key="7">
    <source>
        <dbReference type="EMBL" id="CAG7592897.1"/>
    </source>
</evidence>
<comment type="caution">
    <text evidence="7">The sequence shown here is derived from an EMBL/GenBank/DDBJ whole genome shotgun (WGS) entry which is preliminary data.</text>
</comment>
<dbReference type="NCBIfam" id="NF003727">
    <property type="entry name" value="PRK05330.1"/>
    <property type="match status" value="1"/>
</dbReference>
<dbReference type="Gene3D" id="3.40.1500.10">
    <property type="entry name" value="Coproporphyrinogen III oxidase, aerobic"/>
    <property type="match status" value="1"/>
</dbReference>
<keyword evidence="6" id="KW-0627">Porphyrin biosynthesis</keyword>
<accession>A0A8S4C0J2</accession>
<evidence type="ECO:0000256" key="5">
    <source>
        <dbReference type="ARBA" id="ARBA00023002"/>
    </source>
</evidence>
<dbReference type="GO" id="GO:0004109">
    <property type="term" value="F:coproporphyrinogen oxidase activity"/>
    <property type="evidence" value="ECO:0007669"/>
    <property type="project" value="UniProtKB-EC"/>
</dbReference>
<dbReference type="SUPFAM" id="SSF102886">
    <property type="entry name" value="Coproporphyrinogen III oxidase"/>
    <property type="match status" value="1"/>
</dbReference>
<name>A0A8S4C0J2_9ACAR</name>
<keyword evidence="8" id="KW-1185">Reference proteome</keyword>
<dbReference type="PIRSF" id="PIRSF000166">
    <property type="entry name" value="Coproporphyri_ox"/>
    <property type="match status" value="1"/>
</dbReference>
<evidence type="ECO:0000256" key="3">
    <source>
        <dbReference type="ARBA" id="ARBA00011738"/>
    </source>
</evidence>
<evidence type="ECO:0000313" key="8">
    <source>
        <dbReference type="Proteomes" id="UP000837675"/>
    </source>
</evidence>
<evidence type="ECO:0000256" key="1">
    <source>
        <dbReference type="ARBA" id="ARBA00005168"/>
    </source>
</evidence>
<reference evidence="7" key="1">
    <citation type="submission" date="2021-06" db="EMBL/GenBank/DDBJ databases">
        <authorList>
            <person name="Nardi T."/>
            <person name="Nardi T."/>
        </authorList>
    </citation>
    <scope>NUCLEOTIDE SEQUENCE</scope>
</reference>
<gene>
    <name evidence="7" type="ORF">MHYMCMPASI_00634</name>
</gene>
<sequence>MYNNIELCKEEARDWYFNLRNSICQQFENIEERFGTNKKFQRKAWSRPGGGGGEMSIMHGDIFEKVGVNISTVFGNFDEKFAKEIPGAENNRAFWACGVSIVAHMQSPFIPAIHTNTRFIVTEKCWFGGGTDLTPAFHDEQEKDFFHQELKKVCDQTDVTYYPKFKEECDRYFFLPHRNEARGVGGIFYDYLNTGSWEQDFAFNKNIGKAMPIIFTKIVENKVDKPWTEKDKEIQLIKHGKYVEFNLLYDRGTRFGLMTNGNTEAILMSLPPYAKW</sequence>
<protein>
    <recommendedName>
        <fullName evidence="4">coproporphyrinogen oxidase</fullName>
        <ecNumber evidence="4">1.3.3.3</ecNumber>
    </recommendedName>
</protein>
<dbReference type="EC" id="1.3.3.3" evidence="4"/>
<evidence type="ECO:0000256" key="6">
    <source>
        <dbReference type="ARBA" id="ARBA00023244"/>
    </source>
</evidence>
<comment type="pathway">
    <text evidence="1">Porphyrin-containing compound metabolism; protoporphyrin-IX biosynthesis; protoporphyrinogen-IX from coproporphyrinogen-III (O2 route): step 1/1.</text>
</comment>
<dbReference type="GO" id="GO:0005737">
    <property type="term" value="C:cytoplasm"/>
    <property type="evidence" value="ECO:0007669"/>
    <property type="project" value="TreeGrafter"/>
</dbReference>
<dbReference type="InterPro" id="IPR001260">
    <property type="entry name" value="Coprogen_oxidase_aer"/>
</dbReference>
<dbReference type="PANTHER" id="PTHR10755">
    <property type="entry name" value="COPROPORPHYRINOGEN III OXIDASE, MITOCHONDRIAL"/>
    <property type="match status" value="1"/>
</dbReference>
<comment type="similarity">
    <text evidence="2">Belongs to the aerobic coproporphyrinogen-III oxidase family.</text>
</comment>
<dbReference type="Proteomes" id="UP000837675">
    <property type="component" value="Unassembled WGS sequence"/>
</dbReference>
<dbReference type="PANTHER" id="PTHR10755:SF0">
    <property type="entry name" value="OXYGEN-DEPENDENT COPROPORPHYRINOGEN-III OXIDASE, MITOCHONDRIAL"/>
    <property type="match status" value="1"/>
</dbReference>
<evidence type="ECO:0000256" key="4">
    <source>
        <dbReference type="ARBA" id="ARBA00012869"/>
    </source>
</evidence>